<protein>
    <submittedName>
        <fullName evidence="1">Uncharacterized protein</fullName>
    </submittedName>
</protein>
<proteinExistence type="predicted"/>
<comment type="caution">
    <text evidence="1">The sequence shown here is derived from an EMBL/GenBank/DDBJ whole genome shotgun (WGS) entry which is preliminary data.</text>
</comment>
<dbReference type="Proteomes" id="UP001295462">
    <property type="component" value="Unassembled WGS sequence"/>
</dbReference>
<dbReference type="AlphaFoldDB" id="A0AAU9QFC2"/>
<sequence length="52" mass="5901">MLEATDSQNEHSQAVFTIVFQLTKNPYLVGMASGHTIVYHLRGVPPRHFFTL</sequence>
<gene>
    <name evidence="1" type="ORF">THF1A12_10609</name>
</gene>
<evidence type="ECO:0000313" key="1">
    <source>
        <dbReference type="EMBL" id="CAH1567610.1"/>
    </source>
</evidence>
<name>A0AAU9QFC2_9VIBR</name>
<dbReference type="EMBL" id="CAKMUD010000001">
    <property type="protein sequence ID" value="CAH1567610.1"/>
    <property type="molecule type" value="Genomic_DNA"/>
</dbReference>
<accession>A0AAU9QFC2</accession>
<reference evidence="1" key="1">
    <citation type="submission" date="2022-01" db="EMBL/GenBank/DDBJ databases">
        <authorList>
            <person name="Lagorce A."/>
        </authorList>
    </citation>
    <scope>NUCLEOTIDE SEQUENCE</scope>
    <source>
        <strain evidence="1">Th15_F1_A12</strain>
    </source>
</reference>
<organism evidence="1 2">
    <name type="scientific">Vibrio jasicida</name>
    <dbReference type="NCBI Taxonomy" id="766224"/>
    <lineage>
        <taxon>Bacteria</taxon>
        <taxon>Pseudomonadati</taxon>
        <taxon>Pseudomonadota</taxon>
        <taxon>Gammaproteobacteria</taxon>
        <taxon>Vibrionales</taxon>
        <taxon>Vibrionaceae</taxon>
        <taxon>Vibrio</taxon>
    </lineage>
</organism>
<evidence type="ECO:0000313" key="2">
    <source>
        <dbReference type="Proteomes" id="UP001295462"/>
    </source>
</evidence>